<keyword evidence="1" id="KW-0812">Transmembrane</keyword>
<protein>
    <submittedName>
        <fullName evidence="3">Lysozyme-like domain containing protein</fullName>
    </submittedName>
</protein>
<organism evidence="3 4">
    <name type="scientific">Halomonas dongshanensis</name>
    <dbReference type="NCBI Taxonomy" id="2890835"/>
    <lineage>
        <taxon>Bacteria</taxon>
        <taxon>Pseudomonadati</taxon>
        <taxon>Pseudomonadota</taxon>
        <taxon>Gammaproteobacteria</taxon>
        <taxon>Oceanospirillales</taxon>
        <taxon>Halomonadaceae</taxon>
        <taxon>Halomonas</taxon>
    </lineage>
</organism>
<feature type="domain" description="Transglycosylase SLT" evidence="2">
    <location>
        <begin position="36"/>
        <end position="220"/>
    </location>
</feature>
<dbReference type="EMBL" id="JAJISC010000006">
    <property type="protein sequence ID" value="MCS2610456.1"/>
    <property type="molecule type" value="Genomic_DNA"/>
</dbReference>
<proteinExistence type="predicted"/>
<evidence type="ECO:0000259" key="2">
    <source>
        <dbReference type="Pfam" id="PF19489"/>
    </source>
</evidence>
<evidence type="ECO:0000313" key="4">
    <source>
        <dbReference type="Proteomes" id="UP001165542"/>
    </source>
</evidence>
<feature type="transmembrane region" description="Helical" evidence="1">
    <location>
        <begin position="30"/>
        <end position="50"/>
    </location>
</feature>
<keyword evidence="4" id="KW-1185">Reference proteome</keyword>
<dbReference type="Pfam" id="PF19489">
    <property type="entry name" value="SLT_4"/>
    <property type="match status" value="1"/>
</dbReference>
<accession>A0ABT2EFT5</accession>
<dbReference type="InterPro" id="IPR045795">
    <property type="entry name" value="SLT_4"/>
</dbReference>
<name>A0ABT2EFT5_9GAMM</name>
<dbReference type="SUPFAM" id="SSF53955">
    <property type="entry name" value="Lysozyme-like"/>
    <property type="match status" value="1"/>
</dbReference>
<gene>
    <name evidence="3" type="ORF">LLY24_14135</name>
</gene>
<dbReference type="RefSeq" id="WP_259036945.1">
    <property type="nucleotide sequence ID" value="NZ_JAJISC010000006.1"/>
</dbReference>
<comment type="caution">
    <text evidence="3">The sequence shown here is derived from an EMBL/GenBank/DDBJ whole genome shotgun (WGS) entry which is preliminary data.</text>
</comment>
<reference evidence="3" key="1">
    <citation type="submission" date="2021-11" db="EMBL/GenBank/DDBJ databases">
        <title>Halomonas sp., isolated from a coastal aquaculture zone in Dongshan Bay.</title>
        <authorList>
            <person name="Lin W."/>
        </authorList>
    </citation>
    <scope>NUCLEOTIDE SEQUENCE</scope>
    <source>
        <strain evidence="3">Yzlin-01</strain>
    </source>
</reference>
<dbReference type="Proteomes" id="UP001165542">
    <property type="component" value="Unassembled WGS sequence"/>
</dbReference>
<dbReference type="InterPro" id="IPR023346">
    <property type="entry name" value="Lysozyme-like_dom_sf"/>
</dbReference>
<evidence type="ECO:0000313" key="3">
    <source>
        <dbReference type="EMBL" id="MCS2610456.1"/>
    </source>
</evidence>
<evidence type="ECO:0000256" key="1">
    <source>
        <dbReference type="SAM" id="Phobius"/>
    </source>
</evidence>
<sequence length="238" mass="27483">MHCPVDKFYCDKFFFNTLSRGRFYRRFRHVSLRTAALLFAVLLSGCATFAPTPPSDQSNICEIFREQPSWYDYARDSQARWGTPIATQMSFIQQESSFRSHIRPDRKYYLGFIPGPRPSSAKGYAQAQDPVWDEYRAQAGSLFARRTHMKHATDFIGWYNARTHAQTGIPLTNPEHLYLAYHEGAGGYQRGTYRGKPAVMRSAAQVASRAGRYQAQLNSCEAEFQCRHFYQIWPFCRA</sequence>
<keyword evidence="1" id="KW-0472">Membrane</keyword>
<keyword evidence="1" id="KW-1133">Transmembrane helix</keyword>
<dbReference type="Gene3D" id="1.10.530.10">
    <property type="match status" value="1"/>
</dbReference>